<dbReference type="GO" id="GO:0046917">
    <property type="term" value="F:triphosphoribosyl-dephospho-CoA synthase activity"/>
    <property type="evidence" value="ECO:0007669"/>
    <property type="project" value="UniProtKB-UniRule"/>
</dbReference>
<keyword evidence="2 5" id="KW-0808">Transferase</keyword>
<keyword evidence="7" id="KW-1185">Reference proteome</keyword>
<dbReference type="GO" id="GO:0005524">
    <property type="term" value="F:ATP binding"/>
    <property type="evidence" value="ECO:0007669"/>
    <property type="project" value="UniProtKB-KW"/>
</dbReference>
<evidence type="ECO:0000256" key="4">
    <source>
        <dbReference type="ARBA" id="ARBA00022840"/>
    </source>
</evidence>
<keyword evidence="3 5" id="KW-0547">Nucleotide-binding</keyword>
<accession>A0AAE3V9E3</accession>
<evidence type="ECO:0000313" key="6">
    <source>
        <dbReference type="EMBL" id="MDQ0152104.1"/>
    </source>
</evidence>
<protein>
    <recommendedName>
        <fullName evidence="5">Probable 2-(5''-triphosphoribosyl)-3'-dephosphocoenzyme-A synthase</fullName>
        <shortName evidence="5">2-(5''-triphosphoribosyl)-3'-dephospho-CoA synthase</shortName>
        <ecNumber evidence="5">2.4.2.52</ecNumber>
    </recommendedName>
</protein>
<gene>
    <name evidence="5" type="primary">citG</name>
    <name evidence="6" type="ORF">J2S20_000789</name>
</gene>
<organism evidence="6 7">
    <name type="scientific">Moryella indoligenes</name>
    <dbReference type="NCBI Taxonomy" id="371674"/>
    <lineage>
        <taxon>Bacteria</taxon>
        <taxon>Bacillati</taxon>
        <taxon>Bacillota</taxon>
        <taxon>Clostridia</taxon>
        <taxon>Lachnospirales</taxon>
        <taxon>Lachnospiraceae</taxon>
        <taxon>Moryella</taxon>
    </lineage>
</organism>
<evidence type="ECO:0000256" key="1">
    <source>
        <dbReference type="ARBA" id="ARBA00001210"/>
    </source>
</evidence>
<dbReference type="Gene3D" id="1.10.4200.10">
    <property type="entry name" value="Triphosphoribosyl-dephospho-CoA protein"/>
    <property type="match status" value="1"/>
</dbReference>
<evidence type="ECO:0000313" key="7">
    <source>
        <dbReference type="Proteomes" id="UP001241537"/>
    </source>
</evidence>
<sequence length="272" mass="29487">MLEEVFTAPKPGLVDRFDNGAHSDMDVRTFLLSTAAITPFLREMAELGYHYEGSAEKLFPLLRRSGGAAEQAMFRATGGVNTHKGAIFTLGLLSASAGRLRRSTAQLNAAEILSEAQKIAAPSMKAEFTRMRQLSKDSPELSHGERLFLLHGECGIRGEAAEGFPTLTRHAIPALRAALSAKLSPDAARLDTLLHILLYLNDTNILSRGSHRDLLWLREESRRILSLGGASSEAGMRALKQLNCDCIRKKLSPGGAADILAAALFLCALEHI</sequence>
<name>A0AAE3V9E3_9FIRM</name>
<dbReference type="InterPro" id="IPR017551">
    <property type="entry name" value="TriPribosyl-deP-CoA_syn_CitG"/>
</dbReference>
<comment type="catalytic activity">
    <reaction evidence="1 5">
        <text>3'-dephospho-CoA + ATP = 2'-(5''-triphospho-alpha-D-ribosyl)-3'-dephospho-CoA + adenine</text>
        <dbReference type="Rhea" id="RHEA:15117"/>
        <dbReference type="ChEBI" id="CHEBI:16708"/>
        <dbReference type="ChEBI" id="CHEBI:30616"/>
        <dbReference type="ChEBI" id="CHEBI:57328"/>
        <dbReference type="ChEBI" id="CHEBI:61378"/>
        <dbReference type="EC" id="2.4.2.52"/>
    </reaction>
</comment>
<dbReference type="HAMAP" id="MF_00397">
    <property type="entry name" value="CitG"/>
    <property type="match status" value="1"/>
</dbReference>
<dbReference type="GO" id="GO:0051191">
    <property type="term" value="P:prosthetic group biosynthetic process"/>
    <property type="evidence" value="ECO:0007669"/>
    <property type="project" value="TreeGrafter"/>
</dbReference>
<dbReference type="Proteomes" id="UP001241537">
    <property type="component" value="Unassembled WGS sequence"/>
</dbReference>
<dbReference type="AlphaFoldDB" id="A0AAE3V9E3"/>
<evidence type="ECO:0000256" key="5">
    <source>
        <dbReference type="HAMAP-Rule" id="MF_00397"/>
    </source>
</evidence>
<dbReference type="Pfam" id="PF01874">
    <property type="entry name" value="CitG"/>
    <property type="match status" value="1"/>
</dbReference>
<evidence type="ECO:0000256" key="3">
    <source>
        <dbReference type="ARBA" id="ARBA00022741"/>
    </source>
</evidence>
<keyword evidence="4 5" id="KW-0067">ATP-binding</keyword>
<dbReference type="EMBL" id="JAUSTO010000004">
    <property type="protein sequence ID" value="MDQ0152104.1"/>
    <property type="molecule type" value="Genomic_DNA"/>
</dbReference>
<comment type="caution">
    <text evidence="6">The sequence shown here is derived from an EMBL/GenBank/DDBJ whole genome shotgun (WGS) entry which is preliminary data.</text>
</comment>
<dbReference type="PANTHER" id="PTHR30201:SF2">
    <property type="entry name" value="2-(5''-TRIPHOSPHORIBOSYL)-3'-DEPHOSPHOCOENZYME-A SYNTHASE"/>
    <property type="match status" value="1"/>
</dbReference>
<comment type="similarity">
    <text evidence="5">Belongs to the CitG/MdcB family.</text>
</comment>
<dbReference type="EC" id="2.4.2.52" evidence="5"/>
<dbReference type="InterPro" id="IPR002736">
    <property type="entry name" value="CitG"/>
</dbReference>
<evidence type="ECO:0000256" key="2">
    <source>
        <dbReference type="ARBA" id="ARBA00022679"/>
    </source>
</evidence>
<dbReference type="PANTHER" id="PTHR30201">
    <property type="entry name" value="TRIPHOSPHORIBOSYL-DEPHOSPHO-COA SYNTHASE"/>
    <property type="match status" value="1"/>
</dbReference>
<proteinExistence type="inferred from homology"/>
<reference evidence="6" key="1">
    <citation type="submission" date="2023-07" db="EMBL/GenBank/DDBJ databases">
        <title>Genomic Encyclopedia of Type Strains, Phase IV (KMG-IV): sequencing the most valuable type-strain genomes for metagenomic binning, comparative biology and taxonomic classification.</title>
        <authorList>
            <person name="Goeker M."/>
        </authorList>
    </citation>
    <scope>NUCLEOTIDE SEQUENCE</scope>
    <source>
        <strain evidence="6">DSM 19659</strain>
    </source>
</reference>